<accession>A0AAJ7FKS5</accession>
<keyword evidence="3" id="KW-1185">Reference proteome</keyword>
<proteinExistence type="predicted"/>
<dbReference type="KEGG" id="ccin:107268425"/>
<dbReference type="Pfam" id="PF00078">
    <property type="entry name" value="RVT_1"/>
    <property type="match status" value="1"/>
</dbReference>
<dbReference type="AlphaFoldDB" id="A0AAJ7FKS5"/>
<feature type="compositionally biased region" description="Basic and acidic residues" evidence="1">
    <location>
        <begin position="191"/>
        <end position="210"/>
    </location>
</feature>
<gene>
    <name evidence="4" type="primary">LOC107268425</name>
</gene>
<dbReference type="GeneID" id="107268425"/>
<feature type="compositionally biased region" description="Basic and acidic residues" evidence="1">
    <location>
        <begin position="109"/>
        <end position="175"/>
    </location>
</feature>
<evidence type="ECO:0000313" key="3">
    <source>
        <dbReference type="Proteomes" id="UP000694920"/>
    </source>
</evidence>
<dbReference type="PANTHER" id="PTHR47027:SF20">
    <property type="entry name" value="REVERSE TRANSCRIPTASE-LIKE PROTEIN WITH RNA-DIRECTED DNA POLYMERASE DOMAIN"/>
    <property type="match status" value="1"/>
</dbReference>
<protein>
    <submittedName>
        <fullName evidence="4">SH3 domain-binding glutamic acid-rich protein-like</fullName>
    </submittedName>
</protein>
<dbReference type="PANTHER" id="PTHR47027">
    <property type="entry name" value="REVERSE TRANSCRIPTASE DOMAIN-CONTAINING PROTEIN"/>
    <property type="match status" value="1"/>
</dbReference>
<dbReference type="RefSeq" id="XP_015596671.1">
    <property type="nucleotide sequence ID" value="XM_015741185.1"/>
</dbReference>
<organism evidence="3 4">
    <name type="scientific">Cephus cinctus</name>
    <name type="common">Wheat stem sawfly</name>
    <dbReference type="NCBI Taxonomy" id="211228"/>
    <lineage>
        <taxon>Eukaryota</taxon>
        <taxon>Metazoa</taxon>
        <taxon>Ecdysozoa</taxon>
        <taxon>Arthropoda</taxon>
        <taxon>Hexapoda</taxon>
        <taxon>Insecta</taxon>
        <taxon>Pterygota</taxon>
        <taxon>Neoptera</taxon>
        <taxon>Endopterygota</taxon>
        <taxon>Hymenoptera</taxon>
        <taxon>Cephoidea</taxon>
        <taxon>Cephidae</taxon>
        <taxon>Cephus</taxon>
    </lineage>
</organism>
<evidence type="ECO:0000313" key="4">
    <source>
        <dbReference type="RefSeq" id="XP_015596671.1"/>
    </source>
</evidence>
<evidence type="ECO:0000256" key="1">
    <source>
        <dbReference type="SAM" id="MobiDB-lite"/>
    </source>
</evidence>
<sequence>MDRGKLWKAMRKRGIKEGLIERARETYKETRCRVRVGQEESEEFWTTKGVRQGCPLSPTLFNIYMADLGEEMSKGVGGVKIENRRIMTLKYASPASGRRGGNGGDDEETGKIPKREENGDEYGKNEDGLQKRWKKEKEAVEMEERTSRESRRDKVSRLRNEERQQESEARKKEGEEGVDSDENGVGNWGEKVQDGRGMEDEVVRRGDRRNNLVRGRTVGLERVEGGG</sequence>
<dbReference type="Proteomes" id="UP000694920">
    <property type="component" value="Unplaced"/>
</dbReference>
<feature type="domain" description="Reverse transcriptase" evidence="2">
    <location>
        <begin position="27"/>
        <end position="76"/>
    </location>
</feature>
<reference evidence="4" key="1">
    <citation type="submission" date="2025-08" db="UniProtKB">
        <authorList>
            <consortium name="RefSeq"/>
        </authorList>
    </citation>
    <scope>IDENTIFICATION</scope>
</reference>
<dbReference type="InterPro" id="IPR000477">
    <property type="entry name" value="RT_dom"/>
</dbReference>
<evidence type="ECO:0000259" key="2">
    <source>
        <dbReference type="Pfam" id="PF00078"/>
    </source>
</evidence>
<name>A0AAJ7FKS5_CEPCN</name>
<feature type="region of interest" description="Disordered" evidence="1">
    <location>
        <begin position="92"/>
        <end position="210"/>
    </location>
</feature>